<sequence>MPRPRFLRRDLLSRVMTRLQHSQDVPPATADGPQPALITQDSVEQSTLVAQSLLESGGLKAGQTITIEGHRSMTVTVEADRVVLVPVVPPAETREPPTED</sequence>
<dbReference type="STRING" id="1891671.SAMN06295885_0098"/>
<evidence type="ECO:0000313" key="1">
    <source>
        <dbReference type="EMBL" id="SMH28117.1"/>
    </source>
</evidence>
<dbReference type="OrthoDB" id="9972390at2"/>
<dbReference type="RefSeq" id="WP_085474662.1">
    <property type="nucleotide sequence ID" value="NZ_FXBM01000001.1"/>
</dbReference>
<proteinExistence type="predicted"/>
<organism evidence="1 2">
    <name type="scientific">Rathayibacter oskolensis</name>
    <dbReference type="NCBI Taxonomy" id="1891671"/>
    <lineage>
        <taxon>Bacteria</taxon>
        <taxon>Bacillati</taxon>
        <taxon>Actinomycetota</taxon>
        <taxon>Actinomycetes</taxon>
        <taxon>Micrococcales</taxon>
        <taxon>Microbacteriaceae</taxon>
        <taxon>Rathayibacter</taxon>
    </lineage>
</organism>
<dbReference type="AlphaFoldDB" id="A0A1X7MVH0"/>
<protein>
    <submittedName>
        <fullName evidence="1">Uncharacterized protein</fullName>
    </submittedName>
</protein>
<dbReference type="EMBL" id="FXBM01000001">
    <property type="protein sequence ID" value="SMH28117.1"/>
    <property type="molecule type" value="Genomic_DNA"/>
</dbReference>
<evidence type="ECO:0000313" key="2">
    <source>
        <dbReference type="Proteomes" id="UP000193711"/>
    </source>
</evidence>
<accession>A0A1X7MVH0</accession>
<dbReference type="Proteomes" id="UP000193711">
    <property type="component" value="Unassembled WGS sequence"/>
</dbReference>
<gene>
    <name evidence="1" type="ORF">SAMN06295885_0098</name>
</gene>
<name>A0A1X7MVH0_9MICO</name>
<reference evidence="2" key="1">
    <citation type="submission" date="2017-04" db="EMBL/GenBank/DDBJ databases">
        <authorList>
            <person name="Varghese N."/>
            <person name="Submissions S."/>
        </authorList>
    </citation>
    <scope>NUCLEOTIDE SEQUENCE [LARGE SCALE GENOMIC DNA]</scope>
    <source>
        <strain evidence="2">VKM Ac-2121</strain>
    </source>
</reference>
<keyword evidence="2" id="KW-1185">Reference proteome</keyword>